<keyword evidence="3" id="KW-1185">Reference proteome</keyword>
<accession>A0A4E0R4B5</accession>
<dbReference type="InterPro" id="IPR035069">
    <property type="entry name" value="TTHA1013/TTHA0281-like"/>
</dbReference>
<organism evidence="2 3">
    <name type="scientific">Candidatus Thiomargarita nelsonii</name>
    <dbReference type="NCBI Taxonomy" id="1003181"/>
    <lineage>
        <taxon>Bacteria</taxon>
        <taxon>Pseudomonadati</taxon>
        <taxon>Pseudomonadota</taxon>
        <taxon>Gammaproteobacteria</taxon>
        <taxon>Thiotrichales</taxon>
        <taxon>Thiotrichaceae</taxon>
        <taxon>Thiomargarita</taxon>
    </lineage>
</organism>
<reference evidence="2 3" key="1">
    <citation type="journal article" date="2016" name="Front. Microbiol.">
        <title>Single-Cell (Meta-)Genomics of a Dimorphic Candidatus Thiomargarita nelsonii Reveals Genomic Plasticity.</title>
        <authorList>
            <person name="Flood B.E."/>
            <person name="Fliss P."/>
            <person name="Jones D.S."/>
            <person name="Dick G.J."/>
            <person name="Jain S."/>
            <person name="Kaster A.K."/>
            <person name="Winkel M."/>
            <person name="Mussmann M."/>
            <person name="Bailey J."/>
        </authorList>
    </citation>
    <scope>NUCLEOTIDE SEQUENCE [LARGE SCALE GENOMIC DNA]</scope>
    <source>
        <strain evidence="2">Hydrate Ridge</strain>
    </source>
</reference>
<dbReference type="EMBL" id="JSZA02000038">
    <property type="protein sequence ID" value="TGO03121.1"/>
    <property type="molecule type" value="Genomic_DNA"/>
</dbReference>
<name>A0A4E0R4B5_9GAMM</name>
<dbReference type="InterPro" id="IPR051404">
    <property type="entry name" value="TA_system_antitoxin"/>
</dbReference>
<proteinExistence type="predicted"/>
<dbReference type="PANTHER" id="PTHR34504">
    <property type="entry name" value="ANTITOXIN HICB"/>
    <property type="match status" value="1"/>
</dbReference>
<evidence type="ECO:0000313" key="3">
    <source>
        <dbReference type="Proteomes" id="UP000030428"/>
    </source>
</evidence>
<comment type="caution">
    <text evidence="2">The sequence shown here is derived from an EMBL/GenBank/DDBJ whole genome shotgun (WGS) entry which is preliminary data.</text>
</comment>
<gene>
    <name evidence="2" type="ORF">PN36_12280</name>
</gene>
<dbReference type="Pfam" id="PF15919">
    <property type="entry name" value="HicB_lk_antitox"/>
    <property type="match status" value="1"/>
</dbReference>
<evidence type="ECO:0000313" key="2">
    <source>
        <dbReference type="EMBL" id="TGO03121.1"/>
    </source>
</evidence>
<dbReference type="InterPro" id="IPR031807">
    <property type="entry name" value="HicB-like"/>
</dbReference>
<dbReference type="AlphaFoldDB" id="A0A4E0R4B5"/>
<feature type="domain" description="HicB-like antitoxin of toxin-antitoxin system" evidence="1">
    <location>
        <begin position="5"/>
        <end position="45"/>
    </location>
</feature>
<dbReference type="SUPFAM" id="SSF143100">
    <property type="entry name" value="TTHA1013/TTHA0281-like"/>
    <property type="match status" value="1"/>
</dbReference>
<dbReference type="Gene3D" id="3.30.160.250">
    <property type="match status" value="1"/>
</dbReference>
<dbReference type="Proteomes" id="UP000030428">
    <property type="component" value="Unassembled WGS sequence"/>
</dbReference>
<protein>
    <recommendedName>
        <fullName evidence="1">HicB-like antitoxin of toxin-antitoxin system domain-containing protein</fullName>
    </recommendedName>
</protein>
<sequence>MYLKKTEEGYAVWCPSLPGCCSQGESQEEALENVKEAIEDYLAVREELIQDVELRYVEVG</sequence>
<evidence type="ECO:0000259" key="1">
    <source>
        <dbReference type="Pfam" id="PF15919"/>
    </source>
</evidence>
<dbReference type="PANTHER" id="PTHR34504:SF2">
    <property type="entry name" value="UPF0150 PROTEIN SSL0259"/>
    <property type="match status" value="1"/>
</dbReference>